<evidence type="ECO:0000313" key="2">
    <source>
        <dbReference type="EMBL" id="GGA95581.1"/>
    </source>
</evidence>
<keyword evidence="1" id="KW-1133">Transmembrane helix</keyword>
<dbReference type="NCBIfam" id="NF038065">
    <property type="entry name" value="Pr6Pr"/>
    <property type="match status" value="1"/>
</dbReference>
<reference evidence="2" key="2">
    <citation type="submission" date="2020-09" db="EMBL/GenBank/DDBJ databases">
        <authorList>
            <person name="Sun Q."/>
            <person name="Zhou Y."/>
        </authorList>
    </citation>
    <scope>NUCLEOTIDE SEQUENCE</scope>
    <source>
        <strain evidence="2">CGMCC 1.12813</strain>
    </source>
</reference>
<organism evidence="2 3">
    <name type="scientific">Conyzicola nivalis</name>
    <dbReference type="NCBI Taxonomy" id="1477021"/>
    <lineage>
        <taxon>Bacteria</taxon>
        <taxon>Bacillati</taxon>
        <taxon>Actinomycetota</taxon>
        <taxon>Actinomycetes</taxon>
        <taxon>Micrococcales</taxon>
        <taxon>Microbacteriaceae</taxon>
        <taxon>Conyzicola</taxon>
    </lineage>
</organism>
<dbReference type="EMBL" id="BMGB01000001">
    <property type="protein sequence ID" value="GGA95581.1"/>
    <property type="molecule type" value="Genomic_DNA"/>
</dbReference>
<keyword evidence="3" id="KW-1185">Reference proteome</keyword>
<protein>
    <recommendedName>
        <fullName evidence="4">FAR-17a/AIG1-like protein</fullName>
    </recommendedName>
</protein>
<dbReference type="InterPro" id="IPR049713">
    <property type="entry name" value="Pr6Pr-like"/>
</dbReference>
<dbReference type="AlphaFoldDB" id="A0A916SE20"/>
<gene>
    <name evidence="2" type="ORF">GCM10010979_07510</name>
</gene>
<feature type="transmembrane region" description="Helical" evidence="1">
    <location>
        <begin position="118"/>
        <end position="138"/>
    </location>
</feature>
<keyword evidence="1" id="KW-0472">Membrane</keyword>
<name>A0A916SE20_9MICO</name>
<evidence type="ECO:0008006" key="4">
    <source>
        <dbReference type="Google" id="ProtNLM"/>
    </source>
</evidence>
<feature type="transmembrane region" description="Helical" evidence="1">
    <location>
        <begin position="85"/>
        <end position="106"/>
    </location>
</feature>
<feature type="transmembrane region" description="Helical" evidence="1">
    <location>
        <begin position="54"/>
        <end position="73"/>
    </location>
</feature>
<dbReference type="Proteomes" id="UP000606922">
    <property type="component" value="Unassembled WGS sequence"/>
</dbReference>
<evidence type="ECO:0000313" key="3">
    <source>
        <dbReference type="Proteomes" id="UP000606922"/>
    </source>
</evidence>
<keyword evidence="1" id="KW-0812">Transmembrane</keyword>
<comment type="caution">
    <text evidence="2">The sequence shown here is derived from an EMBL/GenBank/DDBJ whole genome shotgun (WGS) entry which is preliminary data.</text>
</comment>
<reference evidence="2" key="1">
    <citation type="journal article" date="2014" name="Int. J. Syst. Evol. Microbiol.">
        <title>Complete genome sequence of Corynebacterium casei LMG S-19264T (=DSM 44701T), isolated from a smear-ripened cheese.</title>
        <authorList>
            <consortium name="US DOE Joint Genome Institute (JGI-PGF)"/>
            <person name="Walter F."/>
            <person name="Albersmeier A."/>
            <person name="Kalinowski J."/>
            <person name="Ruckert C."/>
        </authorList>
    </citation>
    <scope>NUCLEOTIDE SEQUENCE</scope>
    <source>
        <strain evidence="2">CGMCC 1.12813</strain>
    </source>
</reference>
<proteinExistence type="predicted"/>
<feature type="transmembrane region" description="Helical" evidence="1">
    <location>
        <begin position="158"/>
        <end position="182"/>
    </location>
</feature>
<accession>A0A916SE20</accession>
<feature type="transmembrane region" description="Helical" evidence="1">
    <location>
        <begin position="18"/>
        <end position="42"/>
    </location>
</feature>
<sequence>MARYIWGLDTASFAPGNFFAYLTIQSNIAFMVVCVVGGIVALKSTVDPPWLTNLHAVVLSWILVAGIVFAILVQQAGERGFRLEVPWSDQVLHFWLPAFALLEWIISRGRGRSQWRMITLTVGYPVIWGGITLVRGAVVGWYPYFFLDPDQVTDPFEFVTYSSIALLTFAVTSTGVISLARLKPVAERVSARTVRASVEQS</sequence>
<evidence type="ECO:0000256" key="1">
    <source>
        <dbReference type="SAM" id="Phobius"/>
    </source>
</evidence>